<gene>
    <name evidence="2" type="ORF">B1199_10640</name>
</gene>
<feature type="coiled-coil region" evidence="1">
    <location>
        <begin position="6"/>
        <end position="47"/>
    </location>
</feature>
<proteinExistence type="predicted"/>
<dbReference type="Proteomes" id="UP000194841">
    <property type="component" value="Unassembled WGS sequence"/>
</dbReference>
<name>A0A244CPJ1_PSEDV</name>
<organism evidence="2 3">
    <name type="scientific">Pseudoalteromonas ulvae</name>
    <dbReference type="NCBI Taxonomy" id="107327"/>
    <lineage>
        <taxon>Bacteria</taxon>
        <taxon>Pseudomonadati</taxon>
        <taxon>Pseudomonadota</taxon>
        <taxon>Gammaproteobacteria</taxon>
        <taxon>Alteromonadales</taxon>
        <taxon>Pseudoalteromonadaceae</taxon>
        <taxon>Pseudoalteromonas</taxon>
    </lineage>
</organism>
<evidence type="ECO:0000313" key="2">
    <source>
        <dbReference type="EMBL" id="OUL57522.1"/>
    </source>
</evidence>
<protein>
    <submittedName>
        <fullName evidence="2">DUF904 domain-containing protein</fullName>
    </submittedName>
</protein>
<keyword evidence="1" id="KW-0175">Coiled coil</keyword>
<keyword evidence="3" id="KW-1185">Reference proteome</keyword>
<evidence type="ECO:0000313" key="3">
    <source>
        <dbReference type="Proteomes" id="UP000194841"/>
    </source>
</evidence>
<dbReference type="EMBL" id="MWPV01000003">
    <property type="protein sequence ID" value="OUL57522.1"/>
    <property type="molecule type" value="Genomic_DNA"/>
</dbReference>
<sequence length="76" mass="8819">MSDNTLHQLEQLINQLIEQNNTLKQQVVELKQKNTQLVDENETMQLEAIENDEKQKHAAHTLENLLTKLQNAQQAN</sequence>
<reference evidence="2 3" key="1">
    <citation type="submission" date="2017-02" db="EMBL/GenBank/DDBJ databases">
        <title>Pseudoalteromonas ulvae TC14 Genome.</title>
        <authorList>
            <person name="Molmeret M."/>
        </authorList>
    </citation>
    <scope>NUCLEOTIDE SEQUENCE [LARGE SCALE GENOMIC DNA]</scope>
    <source>
        <strain evidence="2">TC14</strain>
    </source>
</reference>
<evidence type="ECO:0000256" key="1">
    <source>
        <dbReference type="SAM" id="Coils"/>
    </source>
</evidence>
<comment type="caution">
    <text evidence="2">The sequence shown here is derived from an EMBL/GenBank/DDBJ whole genome shotgun (WGS) entry which is preliminary data.</text>
</comment>
<dbReference type="RefSeq" id="WP_086744104.1">
    <property type="nucleotide sequence ID" value="NZ_MWPV01000003.1"/>
</dbReference>
<dbReference type="AlphaFoldDB" id="A0A244CPJ1"/>
<accession>A0A244CPJ1</accession>
<dbReference type="OrthoDB" id="6228438at2"/>